<name>A0AAV5CBV8_ELECO</name>
<keyword evidence="8" id="KW-1133">Transmembrane helix</keyword>
<dbReference type="Proteomes" id="UP001054889">
    <property type="component" value="Unassembled WGS sequence"/>
</dbReference>
<keyword evidence="15" id="KW-1185">Reference proteome</keyword>
<evidence type="ECO:0000256" key="8">
    <source>
        <dbReference type="ARBA" id="ARBA00022989"/>
    </source>
</evidence>
<dbReference type="SUPFAM" id="SSF52047">
    <property type="entry name" value="RNI-like"/>
    <property type="match status" value="2"/>
</dbReference>
<dbReference type="PANTHER" id="PTHR48052">
    <property type="entry name" value="UNNAMED PRODUCT"/>
    <property type="match status" value="1"/>
</dbReference>
<evidence type="ECO:0000256" key="4">
    <source>
        <dbReference type="ARBA" id="ARBA00022614"/>
    </source>
</evidence>
<dbReference type="InterPro" id="IPR032675">
    <property type="entry name" value="LRR_dom_sf"/>
</dbReference>
<keyword evidence="10" id="KW-0675">Receptor</keyword>
<dbReference type="PRINTS" id="PR00019">
    <property type="entry name" value="LEURICHRPT"/>
</dbReference>
<keyword evidence="11" id="KW-0325">Glycoprotein</keyword>
<evidence type="ECO:0000313" key="14">
    <source>
        <dbReference type="EMBL" id="GJM95640.1"/>
    </source>
</evidence>
<dbReference type="Pfam" id="PF08263">
    <property type="entry name" value="LRRNT_2"/>
    <property type="match status" value="1"/>
</dbReference>
<evidence type="ECO:0000256" key="10">
    <source>
        <dbReference type="ARBA" id="ARBA00023170"/>
    </source>
</evidence>
<evidence type="ECO:0000256" key="6">
    <source>
        <dbReference type="ARBA" id="ARBA00022729"/>
    </source>
</evidence>
<feature type="signal peptide" evidence="12">
    <location>
        <begin position="1"/>
        <end position="24"/>
    </location>
</feature>
<comment type="subcellular location">
    <subcellularLocation>
        <location evidence="1">Cell membrane</location>
        <topology evidence="1">Single-pass type I membrane protein</topology>
    </subcellularLocation>
</comment>
<dbReference type="FunFam" id="3.80.10.10:FF:000095">
    <property type="entry name" value="LRR receptor-like serine/threonine-protein kinase GSO1"/>
    <property type="match status" value="1"/>
</dbReference>
<proteinExistence type="inferred from homology"/>
<accession>A0AAV5CBV8</accession>
<evidence type="ECO:0000313" key="15">
    <source>
        <dbReference type="Proteomes" id="UP001054889"/>
    </source>
</evidence>
<evidence type="ECO:0000256" key="3">
    <source>
        <dbReference type="ARBA" id="ARBA00022475"/>
    </source>
</evidence>
<dbReference type="Gene3D" id="3.80.10.10">
    <property type="entry name" value="Ribonuclease Inhibitor"/>
    <property type="match status" value="6"/>
</dbReference>
<keyword evidence="6 12" id="KW-0732">Signal</keyword>
<dbReference type="GO" id="GO:0005886">
    <property type="term" value="C:plasma membrane"/>
    <property type="evidence" value="ECO:0007669"/>
    <property type="project" value="UniProtKB-SubCell"/>
</dbReference>
<organism evidence="14 15">
    <name type="scientific">Eleusine coracana subsp. coracana</name>
    <dbReference type="NCBI Taxonomy" id="191504"/>
    <lineage>
        <taxon>Eukaryota</taxon>
        <taxon>Viridiplantae</taxon>
        <taxon>Streptophyta</taxon>
        <taxon>Embryophyta</taxon>
        <taxon>Tracheophyta</taxon>
        <taxon>Spermatophyta</taxon>
        <taxon>Magnoliopsida</taxon>
        <taxon>Liliopsida</taxon>
        <taxon>Poales</taxon>
        <taxon>Poaceae</taxon>
        <taxon>PACMAD clade</taxon>
        <taxon>Chloridoideae</taxon>
        <taxon>Cynodonteae</taxon>
        <taxon>Eleusininae</taxon>
        <taxon>Eleusine</taxon>
    </lineage>
</organism>
<reference evidence="14" key="1">
    <citation type="journal article" date="2018" name="DNA Res.">
        <title>Multiple hybrid de novo genome assembly of finger millet, an orphan allotetraploid crop.</title>
        <authorList>
            <person name="Hatakeyama M."/>
            <person name="Aluri S."/>
            <person name="Balachadran M.T."/>
            <person name="Sivarajan S.R."/>
            <person name="Patrignani A."/>
            <person name="Gruter S."/>
            <person name="Poveda L."/>
            <person name="Shimizu-Inatsugi R."/>
            <person name="Baeten J."/>
            <person name="Francoijs K.J."/>
            <person name="Nataraja K.N."/>
            <person name="Reddy Y.A.N."/>
            <person name="Phadnis S."/>
            <person name="Ravikumar R.L."/>
            <person name="Schlapbach R."/>
            <person name="Sreeman S.M."/>
            <person name="Shimizu K.K."/>
        </authorList>
    </citation>
    <scope>NUCLEOTIDE SEQUENCE</scope>
</reference>
<evidence type="ECO:0000256" key="2">
    <source>
        <dbReference type="ARBA" id="ARBA00009592"/>
    </source>
</evidence>
<evidence type="ECO:0000256" key="7">
    <source>
        <dbReference type="ARBA" id="ARBA00022737"/>
    </source>
</evidence>
<comment type="similarity">
    <text evidence="2">Belongs to the RLP family.</text>
</comment>
<keyword evidence="4" id="KW-0433">Leucine-rich repeat</keyword>
<dbReference type="SUPFAM" id="SSF52058">
    <property type="entry name" value="L domain-like"/>
    <property type="match status" value="1"/>
</dbReference>
<keyword evidence="9" id="KW-0472">Membrane</keyword>
<feature type="chain" id="PRO_5043383143" description="Leucine-rich repeat-containing N-terminal plant-type domain-containing protein" evidence="12">
    <location>
        <begin position="25"/>
        <end position="938"/>
    </location>
</feature>
<feature type="domain" description="Leucine-rich repeat-containing N-terminal plant-type" evidence="13">
    <location>
        <begin position="31"/>
        <end position="70"/>
    </location>
</feature>
<reference evidence="14" key="2">
    <citation type="submission" date="2021-12" db="EMBL/GenBank/DDBJ databases">
        <title>Resequencing data analysis of finger millet.</title>
        <authorList>
            <person name="Hatakeyama M."/>
            <person name="Aluri S."/>
            <person name="Balachadran M.T."/>
            <person name="Sivarajan S.R."/>
            <person name="Poveda L."/>
            <person name="Shimizu-Inatsugi R."/>
            <person name="Schlapbach R."/>
            <person name="Sreeman S.M."/>
            <person name="Shimizu K.K."/>
        </authorList>
    </citation>
    <scope>NUCLEOTIDE SEQUENCE</scope>
</reference>
<evidence type="ECO:0000256" key="11">
    <source>
        <dbReference type="ARBA" id="ARBA00023180"/>
    </source>
</evidence>
<dbReference type="InterPro" id="IPR013210">
    <property type="entry name" value="LRR_N_plant-typ"/>
</dbReference>
<keyword evidence="5" id="KW-0812">Transmembrane</keyword>
<evidence type="ECO:0000256" key="9">
    <source>
        <dbReference type="ARBA" id="ARBA00023136"/>
    </source>
</evidence>
<sequence>MSFGHPNYLLILGTIILATSVVDGTHLCRHDQSASLLRLKSSFRFLLATSNLSSWKVNTDCCTWEGITCDSMMGTVTALDLSELGILGNLRSEIFNLTSLSYLNLAGNYFDGTPWSTRGFEQLPHLKYLNFSRTGLSGYIPVENGQLSNLVTLDLSMWSDPKNLSLDTLIDNLGSLQKLYLDSIDILISPINLAHASLTNKTSGIQELSMQYSTITGHIDSALSRLPFLSKLTLDLSVFKSPTPVPESFADFSSLVVLSLRGCGLIGTFPSRILHIRSLEVLDISDNWDLYGELPEFIQDNALEHLIISSTKLSGKIPASMRNLHNLSKVDLSNCQLHGPIPSFAQWPKIQLVDLSNNHLTGSLNLDGDLALQNLTTLRLFGNFISGEIPASLFSYPCLQYLDLSKNNFTGNFLLYPNASLGLKTIYLSENKLQGPIPKLLSKLVGLEQLDLSSNNLIGTVDLSFIKNYKNLTRLLLSDNRLSIIEDGNNPYTEYPILEALRLASCNLTIVPNFLRQQKGIGDLDLSNNHIVGHIPDWIWETREHFVYINLSHNLFTSVKNNLANVSTYHGGLTLDLSSNKIEGPLPITPLVGGQLDYSNNHFNSSVTGEFWSQVLNGWFLSLSNNSLSGEVPHSICNMTYIQVLDLSFNSFSGMIPPCLLEENKISRIPEGFLKKLKAMTVVSALPPNVHDDTIPQYMFTQYYKNLVTVMQKGLELRLVNILSVFTTLDLSNNNFEGTISNEIGDLKSLVGLNLSRNLFSGKIPPQIASILQLESLDLSYNQLSGEIPPAMAHLSFLEVLNLSYNHLSGPIPQSNQFLTFQDTSYLGNDGLCGKPLSHTCDANHTSPAAEMTGSSKEMNWDFLSIEVGVIWGMAIVLELHYCGAMGGPGCTIWICFCCGFCSHGSVIVTTEMNSTNVIVRSSARKIIMHYVVFVQLS</sequence>
<keyword evidence="3" id="KW-1003">Cell membrane</keyword>
<comment type="caution">
    <text evidence="14">The sequence shown here is derived from an EMBL/GenBank/DDBJ whole genome shotgun (WGS) entry which is preliminary data.</text>
</comment>
<dbReference type="AlphaFoldDB" id="A0AAV5CBV8"/>
<gene>
    <name evidence="14" type="primary">ga12406</name>
    <name evidence="14" type="ORF">PR202_ga12406</name>
</gene>
<evidence type="ECO:0000256" key="1">
    <source>
        <dbReference type="ARBA" id="ARBA00004251"/>
    </source>
</evidence>
<dbReference type="PANTHER" id="PTHR48052:SF63">
    <property type="entry name" value="PROTEIN KINASE DOMAIN-CONTAINING PROTEIN"/>
    <property type="match status" value="1"/>
</dbReference>
<keyword evidence="7" id="KW-0677">Repeat</keyword>
<evidence type="ECO:0000256" key="5">
    <source>
        <dbReference type="ARBA" id="ARBA00022692"/>
    </source>
</evidence>
<dbReference type="EMBL" id="BQKI01000005">
    <property type="protein sequence ID" value="GJM95640.1"/>
    <property type="molecule type" value="Genomic_DNA"/>
</dbReference>
<evidence type="ECO:0000259" key="13">
    <source>
        <dbReference type="Pfam" id="PF08263"/>
    </source>
</evidence>
<dbReference type="InterPro" id="IPR001611">
    <property type="entry name" value="Leu-rich_rpt"/>
</dbReference>
<dbReference type="Pfam" id="PF00560">
    <property type="entry name" value="LRR_1"/>
    <property type="match status" value="10"/>
</dbReference>
<protein>
    <recommendedName>
        <fullName evidence="13">Leucine-rich repeat-containing N-terminal plant-type domain-containing protein</fullName>
    </recommendedName>
</protein>
<evidence type="ECO:0000256" key="12">
    <source>
        <dbReference type="SAM" id="SignalP"/>
    </source>
</evidence>